<evidence type="ECO:0008006" key="4">
    <source>
        <dbReference type="Google" id="ProtNLM"/>
    </source>
</evidence>
<comment type="caution">
    <text evidence="2">The sequence shown here is derived from an EMBL/GenBank/DDBJ whole genome shotgun (WGS) entry which is preliminary data.</text>
</comment>
<gene>
    <name evidence="2" type="ORF">IEO21_07210</name>
</gene>
<dbReference type="InterPro" id="IPR007303">
    <property type="entry name" value="TIP41-like"/>
</dbReference>
<dbReference type="GO" id="GO:0031929">
    <property type="term" value="P:TOR signaling"/>
    <property type="evidence" value="ECO:0007669"/>
    <property type="project" value="TreeGrafter"/>
</dbReference>
<name>A0A8H7U0J4_9APHY</name>
<sequence>MSAAISLPHHTLKESPNSRAIEIGDWVITARTNPISNAGELDSLQANVGGIPLPEMTFGNNSLELKHNASGWQYLFDTEEALKGVKNGELAEGDGGVKVGYADAWLKSRTGPSSELPMPKTVATKPYDWTYTTVYAGHQMSSNPILWQLADLDNPSHTIPLAELTRQDPILFYAEIPLYEDELHDNGSSHILVRIRVMPTCFFILSRFTLRVDNVLFRTYDTRIYHSFTSSLPLVVRETSGWEAPYDWVKRRLPKREDLTPLTDATWVAKVLTEMPSEVSQQAGAGTKWMGLGTKMEVAVLKRPEGVSTSFLSSA</sequence>
<evidence type="ECO:0000256" key="1">
    <source>
        <dbReference type="ARBA" id="ARBA00006658"/>
    </source>
</evidence>
<dbReference type="GO" id="GO:0005829">
    <property type="term" value="C:cytosol"/>
    <property type="evidence" value="ECO:0007669"/>
    <property type="project" value="TreeGrafter"/>
</dbReference>
<comment type="similarity">
    <text evidence="1">Belongs to the TIP41 family.</text>
</comment>
<dbReference type="PANTHER" id="PTHR21021:SF16">
    <property type="entry name" value="TIP41-LIKE PROTEIN"/>
    <property type="match status" value="1"/>
</dbReference>
<protein>
    <recommendedName>
        <fullName evidence="4">Type 2A phosphatase activator TIP41</fullName>
    </recommendedName>
</protein>
<proteinExistence type="inferred from homology"/>
<dbReference type="PANTHER" id="PTHR21021">
    <property type="entry name" value="GAF/PUTATIVE CYTOSKELETAL PROTEIN"/>
    <property type="match status" value="1"/>
</dbReference>
<evidence type="ECO:0000313" key="2">
    <source>
        <dbReference type="EMBL" id="KAF9809849.1"/>
    </source>
</evidence>
<reference evidence="2" key="2">
    <citation type="journal article" name="Front. Microbiol.">
        <title>Degradative Capacity of Two Strains of Rhodonia placenta: From Phenotype to Genotype.</title>
        <authorList>
            <person name="Kolle M."/>
            <person name="Horta M.A.C."/>
            <person name="Nowrousian M."/>
            <person name="Ohm R.A."/>
            <person name="Benz J.P."/>
            <person name="Pilgard A."/>
        </authorList>
    </citation>
    <scope>NUCLEOTIDE SEQUENCE</scope>
    <source>
        <strain evidence="2">FPRL280</strain>
    </source>
</reference>
<dbReference type="InterPro" id="IPR051330">
    <property type="entry name" value="Phosphatase_reg/MetRdx"/>
</dbReference>
<evidence type="ECO:0000313" key="3">
    <source>
        <dbReference type="Proteomes" id="UP000639403"/>
    </source>
</evidence>
<organism evidence="2 3">
    <name type="scientific">Rhodonia placenta</name>
    <dbReference type="NCBI Taxonomy" id="104341"/>
    <lineage>
        <taxon>Eukaryota</taxon>
        <taxon>Fungi</taxon>
        <taxon>Dikarya</taxon>
        <taxon>Basidiomycota</taxon>
        <taxon>Agaricomycotina</taxon>
        <taxon>Agaricomycetes</taxon>
        <taxon>Polyporales</taxon>
        <taxon>Adustoporiaceae</taxon>
        <taxon>Rhodonia</taxon>
    </lineage>
</organism>
<accession>A0A8H7U0J4</accession>
<reference evidence="2" key="1">
    <citation type="submission" date="2020-11" db="EMBL/GenBank/DDBJ databases">
        <authorList>
            <person name="Koelle M."/>
            <person name="Horta M.A.C."/>
            <person name="Nowrousian M."/>
            <person name="Ohm R.A."/>
            <person name="Benz P."/>
            <person name="Pilgard A."/>
        </authorList>
    </citation>
    <scope>NUCLEOTIDE SEQUENCE</scope>
    <source>
        <strain evidence="2">FPRL280</strain>
    </source>
</reference>
<dbReference type="EMBL" id="JADOXO010000193">
    <property type="protein sequence ID" value="KAF9809849.1"/>
    <property type="molecule type" value="Genomic_DNA"/>
</dbReference>
<dbReference type="Proteomes" id="UP000639403">
    <property type="component" value="Unassembled WGS sequence"/>
</dbReference>
<dbReference type="AlphaFoldDB" id="A0A8H7U0J4"/>
<dbReference type="Pfam" id="PF04176">
    <property type="entry name" value="TIP41"/>
    <property type="match status" value="1"/>
</dbReference>